<feature type="compositionally biased region" description="Polar residues" evidence="1">
    <location>
        <begin position="212"/>
        <end position="225"/>
    </location>
</feature>
<accession>A0A8H5F1R8</accession>
<feature type="region of interest" description="Disordered" evidence="1">
    <location>
        <begin position="97"/>
        <end position="354"/>
    </location>
</feature>
<feature type="compositionally biased region" description="Low complexity" evidence="1">
    <location>
        <begin position="305"/>
        <end position="345"/>
    </location>
</feature>
<proteinExistence type="predicted"/>
<name>A0A8H5F1R8_9AGAR</name>
<dbReference type="EMBL" id="JAACJK010000169">
    <property type="protein sequence ID" value="KAF5320411.1"/>
    <property type="molecule type" value="Genomic_DNA"/>
</dbReference>
<organism evidence="2 3">
    <name type="scientific">Ephemerocybe angulata</name>
    <dbReference type="NCBI Taxonomy" id="980116"/>
    <lineage>
        <taxon>Eukaryota</taxon>
        <taxon>Fungi</taxon>
        <taxon>Dikarya</taxon>
        <taxon>Basidiomycota</taxon>
        <taxon>Agaricomycotina</taxon>
        <taxon>Agaricomycetes</taxon>
        <taxon>Agaricomycetidae</taxon>
        <taxon>Agaricales</taxon>
        <taxon>Agaricineae</taxon>
        <taxon>Psathyrellaceae</taxon>
        <taxon>Ephemerocybe</taxon>
    </lineage>
</organism>
<evidence type="ECO:0008006" key="4">
    <source>
        <dbReference type="Google" id="ProtNLM"/>
    </source>
</evidence>
<gene>
    <name evidence="2" type="ORF">D9611_010710</name>
</gene>
<dbReference type="Proteomes" id="UP000541558">
    <property type="component" value="Unassembled WGS sequence"/>
</dbReference>
<feature type="compositionally biased region" description="Low complexity" evidence="1">
    <location>
        <begin position="135"/>
        <end position="145"/>
    </location>
</feature>
<protein>
    <recommendedName>
        <fullName evidence="4">BTB domain-containing protein</fullName>
    </recommendedName>
</protein>
<feature type="compositionally biased region" description="Basic residues" evidence="1">
    <location>
        <begin position="229"/>
        <end position="243"/>
    </location>
</feature>
<sequence length="694" mass="75010">MNGFDSSREGKDSRVDGQGRDLGDTIRLENIRKPADAPSSRTLRSAAASILGSERKDRKRPLPCDYEGKEGPPAKRMASYMPGDCLRLWKVPTPPNPFVSKSAQRTTTTRPNPFRAIGSGQFYSHGLVGGRRSGGSRPRTTSRSVSKAKPCSSTGEGRNLDVEILEIPDDDLVDSFFESQVVDDNHGPSKQPSRERIAPGAAPSPRDANEVGTGSATTTSDQDTSPPARRLKMKMKGRPPPKAKRPDGPLQTYLQLPKEPLPRVSHTLESISSHPTPSSSATMNSSPHAAGPSRLDPTPSTQHVPANASPSADAAPSSSTTLNSSLYTGGPSTVSTTPSTSQLVSAHNTPSATAAPNVPILAYRQHERHWNRDGNLIVVIGGVGYKLHQSRVAKLSKWFSALIAEASDDATGSGIFTYQGKGKERMVESDQQIRRRAGVDGRKGILRVELDEVEERDWETLVDALDDAITYFQNPPSLNQVYAILRAARALSFPAFESWAKTIVQDAWSDDLKRLGEPLPQGADPVEAMTVGRRCGMPTVLKRAIYELLKDELFYQDADDAHEADGDEGGGGSNAVLSTKVILLLTSARAKLQSSWVRETAQFPDALLQPPNCGGPCTSMDANAAHTAHRELVIRSGVQERYMNDVIGGFGELAEGKWAQKGFCPTCVGTLRAGWRASTDRVWGECDELFGLVR</sequence>
<dbReference type="AlphaFoldDB" id="A0A8H5F1R8"/>
<feature type="compositionally biased region" description="Basic and acidic residues" evidence="1">
    <location>
        <begin position="183"/>
        <end position="197"/>
    </location>
</feature>
<feature type="compositionally biased region" description="Low complexity" evidence="1">
    <location>
        <begin position="270"/>
        <end position="280"/>
    </location>
</feature>
<evidence type="ECO:0000313" key="2">
    <source>
        <dbReference type="EMBL" id="KAF5320411.1"/>
    </source>
</evidence>
<feature type="compositionally biased region" description="Basic and acidic residues" evidence="1">
    <location>
        <begin position="1"/>
        <end position="35"/>
    </location>
</feature>
<comment type="caution">
    <text evidence="2">The sequence shown here is derived from an EMBL/GenBank/DDBJ whole genome shotgun (WGS) entry which is preliminary data.</text>
</comment>
<feature type="compositionally biased region" description="Polar residues" evidence="1">
    <location>
        <begin position="99"/>
        <end position="111"/>
    </location>
</feature>
<feature type="region of interest" description="Disordered" evidence="1">
    <location>
        <begin position="1"/>
        <end position="78"/>
    </location>
</feature>
<feature type="compositionally biased region" description="Acidic residues" evidence="1">
    <location>
        <begin position="163"/>
        <end position="173"/>
    </location>
</feature>
<evidence type="ECO:0000313" key="3">
    <source>
        <dbReference type="Proteomes" id="UP000541558"/>
    </source>
</evidence>
<dbReference type="OrthoDB" id="2746456at2759"/>
<evidence type="ECO:0000256" key="1">
    <source>
        <dbReference type="SAM" id="MobiDB-lite"/>
    </source>
</evidence>
<feature type="compositionally biased region" description="Basic and acidic residues" evidence="1">
    <location>
        <begin position="53"/>
        <end position="73"/>
    </location>
</feature>
<keyword evidence="3" id="KW-1185">Reference proteome</keyword>
<reference evidence="2 3" key="1">
    <citation type="journal article" date="2020" name="ISME J.">
        <title>Uncovering the hidden diversity of litter-decomposition mechanisms in mushroom-forming fungi.</title>
        <authorList>
            <person name="Floudas D."/>
            <person name="Bentzer J."/>
            <person name="Ahren D."/>
            <person name="Johansson T."/>
            <person name="Persson P."/>
            <person name="Tunlid A."/>
        </authorList>
    </citation>
    <scope>NUCLEOTIDE SEQUENCE [LARGE SCALE GENOMIC DNA]</scope>
    <source>
        <strain evidence="2 3">CBS 175.51</strain>
    </source>
</reference>